<name>A0A2Z2M7X3_THEGO</name>
<dbReference type="RefSeq" id="WP_088884802.1">
    <property type="nucleotide sequence ID" value="NZ_CP014855.1"/>
</dbReference>
<reference evidence="2 3" key="1">
    <citation type="submission" date="2016-03" db="EMBL/GenBank/DDBJ databases">
        <title>Complete genome sequence of Thermococcus gorgonarius.</title>
        <authorList>
            <person name="Oger P.M."/>
        </authorList>
    </citation>
    <scope>NUCLEOTIDE SEQUENCE [LARGE SCALE GENOMIC DNA]</scope>
    <source>
        <strain evidence="2 3">W-12</strain>
    </source>
</reference>
<dbReference type="EMBL" id="CP014855">
    <property type="protein sequence ID" value="ASJ00462.1"/>
    <property type="molecule type" value="Genomic_DNA"/>
</dbReference>
<gene>
    <name evidence="2" type="ORF">A3K92_02675</name>
</gene>
<keyword evidence="1" id="KW-0175">Coiled coil</keyword>
<dbReference type="Proteomes" id="UP000250134">
    <property type="component" value="Chromosome"/>
</dbReference>
<dbReference type="AlphaFoldDB" id="A0A2Z2M7X3"/>
<keyword evidence="3" id="KW-1185">Reference proteome</keyword>
<dbReference type="OrthoDB" id="86153at2157"/>
<feature type="coiled-coil region" evidence="1">
    <location>
        <begin position="59"/>
        <end position="118"/>
    </location>
</feature>
<accession>A0A2Z2M7X3</accession>
<evidence type="ECO:0000313" key="2">
    <source>
        <dbReference type="EMBL" id="ASJ00462.1"/>
    </source>
</evidence>
<organism evidence="2 3">
    <name type="scientific">Thermococcus gorgonarius</name>
    <dbReference type="NCBI Taxonomy" id="71997"/>
    <lineage>
        <taxon>Archaea</taxon>
        <taxon>Methanobacteriati</taxon>
        <taxon>Methanobacteriota</taxon>
        <taxon>Thermococci</taxon>
        <taxon>Thermococcales</taxon>
        <taxon>Thermococcaceae</taxon>
        <taxon>Thermococcus</taxon>
    </lineage>
</organism>
<feature type="coiled-coil region" evidence="1">
    <location>
        <begin position="282"/>
        <end position="323"/>
    </location>
</feature>
<sequence>MFDKGRQGITWDYLRERHVEILSELKTLRDWDTVKAIIPEAEELRDYSLLSLQALAALIREFHIEKNALAEKIEKLKQNLDSTRTEMRERDSSLEKRIKSLEANVEELQRKMVLVEGVSSLIPRINELEERLQLGVPEPSKIERQYSKIIEEKVNEIVDRRISEIEGKLFSSLVGTTTELTNSVKGFLEKYEKLVVKNHELKKALEAREEEIRLLKEELEKYREMDRKVKELEKRVLEYEKRSGKLSTVEKRLLEITGAANLEEALSIIKNMKSEYIPKSKVTPLIEELKKLRDKVEKLEEENRKLRDRNEKLAEALKSIIEKSTGEEEE</sequence>
<evidence type="ECO:0000256" key="1">
    <source>
        <dbReference type="SAM" id="Coils"/>
    </source>
</evidence>
<dbReference type="GeneID" id="33331417"/>
<protein>
    <submittedName>
        <fullName evidence="2">Uncharacterized protein</fullName>
    </submittedName>
</protein>
<proteinExistence type="predicted"/>
<feature type="coiled-coil region" evidence="1">
    <location>
        <begin position="191"/>
        <end position="242"/>
    </location>
</feature>
<evidence type="ECO:0000313" key="3">
    <source>
        <dbReference type="Proteomes" id="UP000250134"/>
    </source>
</evidence>
<dbReference type="KEGG" id="tgg:A3K92_02675"/>